<organism evidence="2 3">
    <name type="scientific">Nostoc punctiforme FACHB-252</name>
    <dbReference type="NCBI Taxonomy" id="1357509"/>
    <lineage>
        <taxon>Bacteria</taxon>
        <taxon>Bacillati</taxon>
        <taxon>Cyanobacteriota</taxon>
        <taxon>Cyanophyceae</taxon>
        <taxon>Nostocales</taxon>
        <taxon>Nostocaceae</taxon>
        <taxon>Nostoc</taxon>
    </lineage>
</organism>
<gene>
    <name evidence="2" type="ORF">H6G94_32690</name>
</gene>
<dbReference type="EMBL" id="JACJTC010000035">
    <property type="protein sequence ID" value="MBD2615950.1"/>
    <property type="molecule type" value="Genomic_DNA"/>
</dbReference>
<reference evidence="2 3" key="1">
    <citation type="journal article" date="2020" name="ISME J.">
        <title>Comparative genomics reveals insights into cyanobacterial evolution and habitat adaptation.</title>
        <authorList>
            <person name="Chen M.Y."/>
            <person name="Teng W.K."/>
            <person name="Zhao L."/>
            <person name="Hu C.X."/>
            <person name="Zhou Y.K."/>
            <person name="Han B.P."/>
            <person name="Song L.R."/>
            <person name="Shu W.S."/>
        </authorList>
    </citation>
    <scope>NUCLEOTIDE SEQUENCE [LARGE SCALE GENOMIC DNA]</scope>
    <source>
        <strain evidence="2 3">FACHB-252</strain>
    </source>
</reference>
<evidence type="ECO:0000313" key="3">
    <source>
        <dbReference type="Proteomes" id="UP000606396"/>
    </source>
</evidence>
<keyword evidence="1" id="KW-0732">Signal</keyword>
<comment type="caution">
    <text evidence="2">The sequence shown here is derived from an EMBL/GenBank/DDBJ whole genome shotgun (WGS) entry which is preliminary data.</text>
</comment>
<evidence type="ECO:0000313" key="2">
    <source>
        <dbReference type="EMBL" id="MBD2615950.1"/>
    </source>
</evidence>
<name>A0ABR8HLT4_NOSPU</name>
<evidence type="ECO:0008006" key="4">
    <source>
        <dbReference type="Google" id="ProtNLM"/>
    </source>
</evidence>
<accession>A0ABR8HLT4</accession>
<feature type="chain" id="PRO_5046541568" description="TrbG/VirB9 family P-type conjugative transfer protein" evidence="1">
    <location>
        <begin position="22"/>
        <end position="267"/>
    </location>
</feature>
<evidence type="ECO:0000256" key="1">
    <source>
        <dbReference type="SAM" id="SignalP"/>
    </source>
</evidence>
<keyword evidence="3" id="KW-1185">Reference proteome</keyword>
<feature type="signal peptide" evidence="1">
    <location>
        <begin position="1"/>
        <end position="21"/>
    </location>
</feature>
<protein>
    <recommendedName>
        <fullName evidence="4">TrbG/VirB9 family P-type conjugative transfer protein</fullName>
    </recommendedName>
</protein>
<proteinExistence type="predicted"/>
<dbReference type="Proteomes" id="UP000606396">
    <property type="component" value="Unassembled WGS sequence"/>
</dbReference>
<sequence length="267" mass="28975">MFRVLALAATLLLINSGQVLAGGTRTVYEKDIDANSIELKVWKGYGLTINLMFTGEIIKQVWIGDPTRFAFTSNGNLCPKGDDEADCAVGKATVLFLRQIKPIKFPALTSSTDGSTQITVLTNQKQYQFKLIPATGEPSYTSLVIKPDSEKPEPLLVNRQATQPTGVKKTTSSEEAIALKPQNISIVRASSRTVASGSIQRNDANALAFGLAVAHRNGQILSGSTTWNKAQDAIRLLRLGKSKQEAVSRSGISQKLFNQLIEWGRTP</sequence>